<evidence type="ECO:0000313" key="6">
    <source>
        <dbReference type="Proteomes" id="UP000031368"/>
    </source>
</evidence>
<dbReference type="Gene3D" id="1.10.10.60">
    <property type="entry name" value="Homeodomain-like"/>
    <property type="match status" value="2"/>
</dbReference>
<protein>
    <submittedName>
        <fullName evidence="5">AraC family transcriptional regulator protein</fullName>
    </submittedName>
</protein>
<evidence type="ECO:0000313" key="5">
    <source>
        <dbReference type="EMBL" id="AJD42471.1"/>
    </source>
</evidence>
<dbReference type="InterPro" id="IPR018060">
    <property type="entry name" value="HTH_AraC"/>
</dbReference>
<dbReference type="PROSITE" id="PS01124">
    <property type="entry name" value="HTH_ARAC_FAMILY_2"/>
    <property type="match status" value="1"/>
</dbReference>
<organism evidence="5 6">
    <name type="scientific">Rhizobium gallicum bv. gallicum R602sp</name>
    <dbReference type="NCBI Taxonomy" id="1041138"/>
    <lineage>
        <taxon>Bacteria</taxon>
        <taxon>Pseudomonadati</taxon>
        <taxon>Pseudomonadota</taxon>
        <taxon>Alphaproteobacteria</taxon>
        <taxon>Hyphomicrobiales</taxon>
        <taxon>Rhizobiaceae</taxon>
        <taxon>Rhizobium/Agrobacterium group</taxon>
        <taxon>Rhizobium</taxon>
    </lineage>
</organism>
<dbReference type="InterPro" id="IPR018062">
    <property type="entry name" value="HTH_AraC-typ_CS"/>
</dbReference>
<dbReference type="AlphaFoldDB" id="A0A0B4X5R7"/>
<sequence>MQHPSGWKLTQPPNDHVKATWSGGHFETARRGRTPEVEGRIASDKHLIMVTLSGGADRHSFRTDDGFRYDGRDEKGMISFLPAGCGRDLALHNVAWEWGAIAIDPATVAPQFLDMQPFLINNDDFIYGMTAQMGGLLHRDGSLDATYCSTMVLALSQYLSNRLDRSSAGQASVKYCLTTRQLRDTYERIDTWLGRRIVIADLAVPLGISEGHFFRAFRGTTGQTPLEAISARRMNHAARLLSETNLDVTEIAVRCGIESPSHFARLFRAHKGQSPSHWRHGRKLL</sequence>
<dbReference type="HOGENOM" id="CLU_000445_88_4_5"/>
<dbReference type="InterPro" id="IPR050204">
    <property type="entry name" value="AraC_XylS_family_regulators"/>
</dbReference>
<dbReference type="PANTHER" id="PTHR46796">
    <property type="entry name" value="HTH-TYPE TRANSCRIPTIONAL ACTIVATOR RHAS-RELATED"/>
    <property type="match status" value="1"/>
</dbReference>
<evidence type="ECO:0000256" key="1">
    <source>
        <dbReference type="ARBA" id="ARBA00023015"/>
    </source>
</evidence>
<dbReference type="SUPFAM" id="SSF46689">
    <property type="entry name" value="Homeodomain-like"/>
    <property type="match status" value="1"/>
</dbReference>
<dbReference type="InterPro" id="IPR009057">
    <property type="entry name" value="Homeodomain-like_sf"/>
</dbReference>
<dbReference type="EMBL" id="CP006877">
    <property type="protein sequence ID" value="AJD42471.1"/>
    <property type="molecule type" value="Genomic_DNA"/>
</dbReference>
<evidence type="ECO:0000259" key="4">
    <source>
        <dbReference type="PROSITE" id="PS01124"/>
    </source>
</evidence>
<dbReference type="Pfam" id="PF12833">
    <property type="entry name" value="HTH_18"/>
    <property type="match status" value="1"/>
</dbReference>
<dbReference type="Proteomes" id="UP000031368">
    <property type="component" value="Chromosome"/>
</dbReference>
<dbReference type="GO" id="GO:0003700">
    <property type="term" value="F:DNA-binding transcription factor activity"/>
    <property type="evidence" value="ECO:0007669"/>
    <property type="project" value="InterPro"/>
</dbReference>
<gene>
    <name evidence="5" type="ORF">RGR602_CH03154</name>
</gene>
<dbReference type="InterPro" id="IPR020449">
    <property type="entry name" value="Tscrpt_reg_AraC-type_HTH"/>
</dbReference>
<dbReference type="PROSITE" id="PS00041">
    <property type="entry name" value="HTH_ARAC_FAMILY_1"/>
    <property type="match status" value="1"/>
</dbReference>
<keyword evidence="1" id="KW-0805">Transcription regulation</keyword>
<dbReference type="KEGG" id="rga:RGR602_CH03154"/>
<reference evidence="5 6" key="1">
    <citation type="submission" date="2013-11" db="EMBL/GenBank/DDBJ databases">
        <title>Complete genome sequence of Rhizobium gallicum bv. gallicum R602.</title>
        <authorList>
            <person name="Bustos P."/>
            <person name="Santamaria R.I."/>
            <person name="Lozano L."/>
            <person name="Acosta J.L."/>
            <person name="Ormeno-Orrillo E."/>
            <person name="Rogel M.A."/>
            <person name="Romero D."/>
            <person name="Cevallos M.A."/>
            <person name="Martinez-Romero E."/>
            <person name="Gonzalez V."/>
        </authorList>
    </citation>
    <scope>NUCLEOTIDE SEQUENCE [LARGE SCALE GENOMIC DNA]</scope>
    <source>
        <strain evidence="5 6">R602</strain>
    </source>
</reference>
<name>A0A0B4X5R7_9HYPH</name>
<proteinExistence type="predicted"/>
<dbReference type="SMART" id="SM00342">
    <property type="entry name" value="HTH_ARAC"/>
    <property type="match status" value="1"/>
</dbReference>
<dbReference type="PRINTS" id="PR00032">
    <property type="entry name" value="HTHARAC"/>
</dbReference>
<dbReference type="PANTHER" id="PTHR46796:SF6">
    <property type="entry name" value="ARAC SUBFAMILY"/>
    <property type="match status" value="1"/>
</dbReference>
<evidence type="ECO:0000256" key="3">
    <source>
        <dbReference type="ARBA" id="ARBA00023163"/>
    </source>
</evidence>
<keyword evidence="6" id="KW-1185">Reference proteome</keyword>
<accession>A0A0B4X5R7</accession>
<keyword evidence="2" id="KW-0238">DNA-binding</keyword>
<dbReference type="GO" id="GO:0043565">
    <property type="term" value="F:sequence-specific DNA binding"/>
    <property type="evidence" value="ECO:0007669"/>
    <property type="project" value="InterPro"/>
</dbReference>
<keyword evidence="3" id="KW-0804">Transcription</keyword>
<feature type="domain" description="HTH araC/xylS-type" evidence="4">
    <location>
        <begin position="183"/>
        <end position="281"/>
    </location>
</feature>
<evidence type="ECO:0000256" key="2">
    <source>
        <dbReference type="ARBA" id="ARBA00023125"/>
    </source>
</evidence>
<dbReference type="RefSeq" id="WP_039845855.1">
    <property type="nucleotide sequence ID" value="NZ_CP006877.1"/>
</dbReference>